<dbReference type="InterPro" id="IPR023187">
    <property type="entry name" value="Tscrpt_reg_MarR-type_CS"/>
</dbReference>
<dbReference type="EMBL" id="CP035495">
    <property type="protein sequence ID" value="QAY64928.1"/>
    <property type="molecule type" value="Genomic_DNA"/>
</dbReference>
<dbReference type="InterPro" id="IPR039422">
    <property type="entry name" value="MarR/SlyA-like"/>
</dbReference>
<organism evidence="5 6">
    <name type="scientific">Xylanimonas allomyrinae</name>
    <dbReference type="NCBI Taxonomy" id="2509459"/>
    <lineage>
        <taxon>Bacteria</taxon>
        <taxon>Bacillati</taxon>
        <taxon>Actinomycetota</taxon>
        <taxon>Actinomycetes</taxon>
        <taxon>Micrococcales</taxon>
        <taxon>Promicromonosporaceae</taxon>
        <taxon>Xylanimonas</taxon>
    </lineage>
</organism>
<name>A0A4P6F3H6_9MICO</name>
<keyword evidence="1" id="KW-0805">Transcription regulation</keyword>
<evidence type="ECO:0000313" key="5">
    <source>
        <dbReference type="EMBL" id="QAY64928.1"/>
    </source>
</evidence>
<evidence type="ECO:0000313" key="6">
    <source>
        <dbReference type="Proteomes" id="UP000291758"/>
    </source>
</evidence>
<dbReference type="KEGG" id="xyl:ET495_14565"/>
<feature type="domain" description="HTH marR-type" evidence="4">
    <location>
        <begin position="19"/>
        <end position="151"/>
    </location>
</feature>
<dbReference type="InterPro" id="IPR000835">
    <property type="entry name" value="HTH_MarR-typ"/>
</dbReference>
<proteinExistence type="predicted"/>
<accession>A0A4P6F3H6</accession>
<evidence type="ECO:0000256" key="2">
    <source>
        <dbReference type="ARBA" id="ARBA00023125"/>
    </source>
</evidence>
<sequence length="178" mass="19082">MAHAAATSAAPQHRSQPPAEDLFSALEELARAQREAGLHLARRLDWPRAGLGVVRLLSTCGPVQLTDVAAKLRVDVSVASRQVSQLVDAGYVRRTVDAADRRVRVLELTEQGEALTEQLAVQFAEMLGGAFTLWSPAEIAQASHQVRRVAQAITSAHDAPLDAALEPPLTATDEEGTH</sequence>
<dbReference type="PANTHER" id="PTHR33164">
    <property type="entry name" value="TRANSCRIPTIONAL REGULATOR, MARR FAMILY"/>
    <property type="match status" value="1"/>
</dbReference>
<dbReference type="Proteomes" id="UP000291758">
    <property type="component" value="Chromosome"/>
</dbReference>
<dbReference type="PROSITE" id="PS50995">
    <property type="entry name" value="HTH_MARR_2"/>
    <property type="match status" value="1"/>
</dbReference>
<evidence type="ECO:0000256" key="3">
    <source>
        <dbReference type="ARBA" id="ARBA00023163"/>
    </source>
</evidence>
<keyword evidence="2" id="KW-0238">DNA-binding</keyword>
<evidence type="ECO:0000256" key="1">
    <source>
        <dbReference type="ARBA" id="ARBA00023015"/>
    </source>
</evidence>
<dbReference type="OrthoDB" id="3778086at2"/>
<dbReference type="PANTHER" id="PTHR33164:SF57">
    <property type="entry name" value="MARR-FAMILY TRANSCRIPTIONAL REGULATOR"/>
    <property type="match status" value="1"/>
</dbReference>
<dbReference type="PROSITE" id="PS01117">
    <property type="entry name" value="HTH_MARR_1"/>
    <property type="match status" value="1"/>
</dbReference>
<dbReference type="Gene3D" id="1.10.10.10">
    <property type="entry name" value="Winged helix-like DNA-binding domain superfamily/Winged helix DNA-binding domain"/>
    <property type="match status" value="1"/>
</dbReference>
<keyword evidence="3" id="KW-0804">Transcription</keyword>
<protein>
    <submittedName>
        <fullName evidence="5">MarR family transcriptional regulator</fullName>
    </submittedName>
</protein>
<evidence type="ECO:0000259" key="4">
    <source>
        <dbReference type="PROSITE" id="PS50995"/>
    </source>
</evidence>
<dbReference type="GO" id="GO:0003677">
    <property type="term" value="F:DNA binding"/>
    <property type="evidence" value="ECO:0007669"/>
    <property type="project" value="UniProtKB-KW"/>
</dbReference>
<dbReference type="InterPro" id="IPR036390">
    <property type="entry name" value="WH_DNA-bd_sf"/>
</dbReference>
<dbReference type="GO" id="GO:0003700">
    <property type="term" value="F:DNA-binding transcription factor activity"/>
    <property type="evidence" value="ECO:0007669"/>
    <property type="project" value="InterPro"/>
</dbReference>
<reference evidence="5 6" key="1">
    <citation type="submission" date="2019-01" db="EMBL/GenBank/DDBJ databases">
        <title>Genome sequencing of strain 2JSPR-7.</title>
        <authorList>
            <person name="Heo J."/>
            <person name="Kim S.-J."/>
            <person name="Kim J.-S."/>
            <person name="Hong S.-B."/>
            <person name="Kwon S.-W."/>
        </authorList>
    </citation>
    <scope>NUCLEOTIDE SEQUENCE [LARGE SCALE GENOMIC DNA]</scope>
    <source>
        <strain evidence="5 6">2JSPR-7</strain>
    </source>
</reference>
<keyword evidence="6" id="KW-1185">Reference proteome</keyword>
<dbReference type="AlphaFoldDB" id="A0A4P6F3H6"/>
<dbReference type="InterPro" id="IPR036388">
    <property type="entry name" value="WH-like_DNA-bd_sf"/>
</dbReference>
<dbReference type="Pfam" id="PF01047">
    <property type="entry name" value="MarR"/>
    <property type="match status" value="1"/>
</dbReference>
<dbReference type="SMART" id="SM00347">
    <property type="entry name" value="HTH_MARR"/>
    <property type="match status" value="1"/>
</dbReference>
<dbReference type="PRINTS" id="PR00598">
    <property type="entry name" value="HTHMARR"/>
</dbReference>
<dbReference type="SUPFAM" id="SSF46785">
    <property type="entry name" value="Winged helix' DNA-binding domain"/>
    <property type="match status" value="1"/>
</dbReference>
<gene>
    <name evidence="5" type="ORF">ET495_14565</name>
</gene>
<dbReference type="GO" id="GO:0006950">
    <property type="term" value="P:response to stress"/>
    <property type="evidence" value="ECO:0007669"/>
    <property type="project" value="TreeGrafter"/>
</dbReference>